<dbReference type="PANTHER" id="PTHR33785:SF8">
    <property type="entry name" value="BZIP DOMAIN-CONTAINING PROTEIN"/>
    <property type="match status" value="1"/>
</dbReference>
<gene>
    <name evidence="2" type="ORF">PVAP13_5KG522300</name>
</gene>
<dbReference type="EMBL" id="CM029045">
    <property type="protein sequence ID" value="KAG2600457.1"/>
    <property type="molecule type" value="Genomic_DNA"/>
</dbReference>
<feature type="compositionally biased region" description="Polar residues" evidence="1">
    <location>
        <begin position="39"/>
        <end position="57"/>
    </location>
</feature>
<keyword evidence="3" id="KW-1185">Reference proteome</keyword>
<dbReference type="AlphaFoldDB" id="A0A8T0SQR3"/>
<organism evidence="2 3">
    <name type="scientific">Panicum virgatum</name>
    <name type="common">Blackwell switchgrass</name>
    <dbReference type="NCBI Taxonomy" id="38727"/>
    <lineage>
        <taxon>Eukaryota</taxon>
        <taxon>Viridiplantae</taxon>
        <taxon>Streptophyta</taxon>
        <taxon>Embryophyta</taxon>
        <taxon>Tracheophyta</taxon>
        <taxon>Spermatophyta</taxon>
        <taxon>Magnoliopsida</taxon>
        <taxon>Liliopsida</taxon>
        <taxon>Poales</taxon>
        <taxon>Poaceae</taxon>
        <taxon>PACMAD clade</taxon>
        <taxon>Panicoideae</taxon>
        <taxon>Panicodae</taxon>
        <taxon>Paniceae</taxon>
        <taxon>Panicinae</taxon>
        <taxon>Panicum</taxon>
        <taxon>Panicum sect. Hiantes</taxon>
    </lineage>
</organism>
<dbReference type="OrthoDB" id="1725654at2759"/>
<name>A0A8T0SQR3_PANVG</name>
<evidence type="ECO:0000256" key="1">
    <source>
        <dbReference type="SAM" id="MobiDB-lite"/>
    </source>
</evidence>
<dbReference type="PANTHER" id="PTHR33785">
    <property type="entry name" value="OS06G0550800 PROTEIN"/>
    <property type="match status" value="1"/>
</dbReference>
<sequence>MEGDGILAAMDSLWFHSNVLLHPPSKHKQGACAEEPKPGQQQDSAETTCASSGQQAPSGVEEAAQAVATRRGGAAARCLGDREWDERVVAWHKELRRRTRAAAAARCSRAQARMPPPGEGGVAMKAHIRSWAHAVACSVR</sequence>
<reference evidence="2" key="1">
    <citation type="submission" date="2020-05" db="EMBL/GenBank/DDBJ databases">
        <title>WGS assembly of Panicum virgatum.</title>
        <authorList>
            <person name="Lovell J.T."/>
            <person name="Jenkins J."/>
            <person name="Shu S."/>
            <person name="Juenger T.E."/>
            <person name="Schmutz J."/>
        </authorList>
    </citation>
    <scope>NUCLEOTIDE SEQUENCE</scope>
    <source>
        <strain evidence="2">AP13</strain>
    </source>
</reference>
<evidence type="ECO:0000313" key="2">
    <source>
        <dbReference type="EMBL" id="KAG2600457.1"/>
    </source>
</evidence>
<evidence type="ECO:0000313" key="3">
    <source>
        <dbReference type="Proteomes" id="UP000823388"/>
    </source>
</evidence>
<accession>A0A8T0SQR3</accession>
<proteinExistence type="predicted"/>
<comment type="caution">
    <text evidence="2">The sequence shown here is derived from an EMBL/GenBank/DDBJ whole genome shotgun (WGS) entry which is preliminary data.</text>
</comment>
<protein>
    <submittedName>
        <fullName evidence="2">Uncharacterized protein</fullName>
    </submittedName>
</protein>
<feature type="region of interest" description="Disordered" evidence="1">
    <location>
        <begin position="26"/>
        <end position="63"/>
    </location>
</feature>
<dbReference type="Proteomes" id="UP000823388">
    <property type="component" value="Chromosome 5K"/>
</dbReference>